<evidence type="ECO:0000313" key="1">
    <source>
        <dbReference type="EMBL" id="GFS70542.1"/>
    </source>
</evidence>
<dbReference type="Proteomes" id="UP000887013">
    <property type="component" value="Unassembled WGS sequence"/>
</dbReference>
<evidence type="ECO:0000313" key="2">
    <source>
        <dbReference type="Proteomes" id="UP000887013"/>
    </source>
</evidence>
<dbReference type="EMBL" id="BMAW01049420">
    <property type="protein sequence ID" value="GFS70542.1"/>
    <property type="molecule type" value="Genomic_DNA"/>
</dbReference>
<gene>
    <name evidence="1" type="ORF">NPIL_641881</name>
</gene>
<feature type="non-terminal residue" evidence="1">
    <location>
        <position position="1"/>
    </location>
</feature>
<reference evidence="1" key="1">
    <citation type="submission" date="2020-08" db="EMBL/GenBank/DDBJ databases">
        <title>Multicomponent nature underlies the extraordinary mechanical properties of spider dragline silk.</title>
        <authorList>
            <person name="Kono N."/>
            <person name="Nakamura H."/>
            <person name="Mori M."/>
            <person name="Yoshida Y."/>
            <person name="Ohtoshi R."/>
            <person name="Malay A.D."/>
            <person name="Moran D.A.P."/>
            <person name="Tomita M."/>
            <person name="Numata K."/>
            <person name="Arakawa K."/>
        </authorList>
    </citation>
    <scope>NUCLEOTIDE SEQUENCE</scope>
</reference>
<name>A0A8X6SZE8_NEPPI</name>
<protein>
    <submittedName>
        <fullName evidence="1">Uncharacterized protein</fullName>
    </submittedName>
</protein>
<comment type="caution">
    <text evidence="1">The sequence shown here is derived from an EMBL/GenBank/DDBJ whole genome shotgun (WGS) entry which is preliminary data.</text>
</comment>
<accession>A0A8X6SZE8</accession>
<keyword evidence="2" id="KW-1185">Reference proteome</keyword>
<dbReference type="AlphaFoldDB" id="A0A8X6SZE8"/>
<proteinExistence type="predicted"/>
<sequence length="58" mass="7001">DVNISARHLVRVLFPPKSWGIPYFWDQLMESGRVIEMSWQSEVVPCNRYRLHRLMSRL</sequence>
<organism evidence="1 2">
    <name type="scientific">Nephila pilipes</name>
    <name type="common">Giant wood spider</name>
    <name type="synonym">Nephila maculata</name>
    <dbReference type="NCBI Taxonomy" id="299642"/>
    <lineage>
        <taxon>Eukaryota</taxon>
        <taxon>Metazoa</taxon>
        <taxon>Ecdysozoa</taxon>
        <taxon>Arthropoda</taxon>
        <taxon>Chelicerata</taxon>
        <taxon>Arachnida</taxon>
        <taxon>Araneae</taxon>
        <taxon>Araneomorphae</taxon>
        <taxon>Entelegynae</taxon>
        <taxon>Araneoidea</taxon>
        <taxon>Nephilidae</taxon>
        <taxon>Nephila</taxon>
    </lineage>
</organism>